<dbReference type="Proteomes" id="UP001153365">
    <property type="component" value="Unassembled WGS sequence"/>
</dbReference>
<accession>A0AAV0ARG6</accession>
<name>A0AAV0ARG6_PHAPC</name>
<keyword evidence="2" id="KW-0812">Transmembrane</keyword>
<dbReference type="PANTHER" id="PTHR31303:SF1">
    <property type="entry name" value="CTP-DEPENDENT DIACYLGLYCEROL KINASE 1"/>
    <property type="match status" value="1"/>
</dbReference>
<feature type="transmembrane region" description="Helical" evidence="2">
    <location>
        <begin position="315"/>
        <end position="337"/>
    </location>
</feature>
<sequence length="360" mass="40320">MTNEISSEEQIRIEQNRRVTLSSRRGTTKDQKEVEESDGSIETRRGRDLRPVDESSNRPDKEQDDRLIGRVLRRWKVWCLRYELPRKILHSSIGFITLQRWTSNGNPVLIVVWLTRALLVILTADLMRFKSKRFSRLYESLLGFLMRQNERNDWNGVIFYLIGVIISLSTLPLDISVLSILILSWVDTSASVIGRLYGSDSYRLPSPPFSRTKSVAGFIGGLTTGSLTAYAFWSTFVGMGEPYPNGYSWRLVRVLSSIPRRRSNVRSSGLEHESIIGSGGNGGSLGGLVGVGSRSVRILSWVEERIRLSTPDSTLGLVPLSLGCGLISAIAEALNVWGLDDNLILPVLSGWGIWGFMKIF</sequence>
<dbReference type="GO" id="GO:0005789">
    <property type="term" value="C:endoplasmic reticulum membrane"/>
    <property type="evidence" value="ECO:0007669"/>
    <property type="project" value="TreeGrafter"/>
</dbReference>
<dbReference type="PANTHER" id="PTHR31303">
    <property type="entry name" value="CTP-DEPENDENT DIACYLGLYCEROL KINASE 1"/>
    <property type="match status" value="1"/>
</dbReference>
<keyword evidence="4" id="KW-1185">Reference proteome</keyword>
<dbReference type="InterPro" id="IPR037997">
    <property type="entry name" value="Dgk1-like"/>
</dbReference>
<feature type="transmembrane region" description="Helical" evidence="2">
    <location>
        <begin position="215"/>
        <end position="233"/>
    </location>
</feature>
<dbReference type="AlphaFoldDB" id="A0AAV0ARG6"/>
<organism evidence="3 4">
    <name type="scientific">Phakopsora pachyrhizi</name>
    <name type="common">Asian soybean rust disease fungus</name>
    <dbReference type="NCBI Taxonomy" id="170000"/>
    <lineage>
        <taxon>Eukaryota</taxon>
        <taxon>Fungi</taxon>
        <taxon>Dikarya</taxon>
        <taxon>Basidiomycota</taxon>
        <taxon>Pucciniomycotina</taxon>
        <taxon>Pucciniomycetes</taxon>
        <taxon>Pucciniales</taxon>
        <taxon>Phakopsoraceae</taxon>
        <taxon>Phakopsora</taxon>
    </lineage>
</organism>
<proteinExistence type="predicted"/>
<protein>
    <recommendedName>
        <fullName evidence="5">Phosphatidate cytidylyltransferase</fullName>
    </recommendedName>
</protein>
<evidence type="ECO:0000256" key="1">
    <source>
        <dbReference type="SAM" id="MobiDB-lite"/>
    </source>
</evidence>
<dbReference type="EMBL" id="CALTRL010000956">
    <property type="protein sequence ID" value="CAH7670208.1"/>
    <property type="molecule type" value="Genomic_DNA"/>
</dbReference>
<feature type="compositionally biased region" description="Basic and acidic residues" evidence="1">
    <location>
        <begin position="41"/>
        <end position="62"/>
    </location>
</feature>
<dbReference type="GO" id="GO:0004143">
    <property type="term" value="F:ATP-dependent diacylglycerol kinase activity"/>
    <property type="evidence" value="ECO:0007669"/>
    <property type="project" value="InterPro"/>
</dbReference>
<gene>
    <name evidence="3" type="ORF">PPACK8108_LOCUS4919</name>
</gene>
<evidence type="ECO:0008006" key="5">
    <source>
        <dbReference type="Google" id="ProtNLM"/>
    </source>
</evidence>
<feature type="region of interest" description="Disordered" evidence="1">
    <location>
        <begin position="16"/>
        <end position="62"/>
    </location>
</feature>
<keyword evidence="2" id="KW-1133">Transmembrane helix</keyword>
<feature type="transmembrane region" description="Helical" evidence="2">
    <location>
        <begin position="157"/>
        <end position="186"/>
    </location>
</feature>
<reference evidence="3" key="1">
    <citation type="submission" date="2022-06" db="EMBL/GenBank/DDBJ databases">
        <authorList>
            <consortium name="SYNGENTA / RWTH Aachen University"/>
        </authorList>
    </citation>
    <scope>NUCLEOTIDE SEQUENCE</scope>
</reference>
<keyword evidence="2" id="KW-0472">Membrane</keyword>
<dbReference type="GO" id="GO:0006654">
    <property type="term" value="P:phosphatidic acid biosynthetic process"/>
    <property type="evidence" value="ECO:0007669"/>
    <property type="project" value="TreeGrafter"/>
</dbReference>
<evidence type="ECO:0000313" key="4">
    <source>
        <dbReference type="Proteomes" id="UP001153365"/>
    </source>
</evidence>
<comment type="caution">
    <text evidence="3">The sequence shown here is derived from an EMBL/GenBank/DDBJ whole genome shotgun (WGS) entry which is preliminary data.</text>
</comment>
<evidence type="ECO:0000256" key="2">
    <source>
        <dbReference type="SAM" id="Phobius"/>
    </source>
</evidence>
<evidence type="ECO:0000313" key="3">
    <source>
        <dbReference type="EMBL" id="CAH7670208.1"/>
    </source>
</evidence>